<sequence>MSRFLYVLIVVLTTQQASADCVAGTTVGPCLCMEDANGGRALQCSDVADGADITAALQEINVATVTSLDIRNSPNLVSLPDNAFGTTAVLHLRFYNTGLQSLSASTFGEETGAALITLYIKYCSSFTVLDSAMFASLPSLTELYVSATGVSALTDPLPATTLQYIDFNRNSITQISDNFFGSASSLTVVLLAFNDLTSDALANTTQSFAAPGQDLYLDLGYNTISSGLMGLAFPDAAPRELILSGNGITKLTEESFSSLVDAMAAQYPSTEPYILLDNNPLECGCEVAWVTTHPNRAVIKNAMCDNGQLLDNLGPADFADC</sequence>
<dbReference type="OrthoDB" id="676979at2759"/>
<accession>A0A8B7N4Z3</accession>
<keyword evidence="1" id="KW-0433">Leucine-rich repeat</keyword>
<evidence type="ECO:0000256" key="1">
    <source>
        <dbReference type="ARBA" id="ARBA00022614"/>
    </source>
</evidence>
<dbReference type="PANTHER" id="PTHR24364">
    <property type="entry name" value="LP06937P"/>
    <property type="match status" value="1"/>
</dbReference>
<dbReference type="KEGG" id="hazt:108666097"/>
<dbReference type="RefSeq" id="XP_018008398.1">
    <property type="nucleotide sequence ID" value="XM_018152909.2"/>
</dbReference>
<dbReference type="GeneID" id="108666097"/>
<feature type="chain" id="PRO_5034434570" evidence="4">
    <location>
        <begin position="20"/>
        <end position="321"/>
    </location>
</feature>
<evidence type="ECO:0000313" key="6">
    <source>
        <dbReference type="RefSeq" id="XP_018008398.1"/>
    </source>
</evidence>
<evidence type="ECO:0000256" key="2">
    <source>
        <dbReference type="ARBA" id="ARBA00022729"/>
    </source>
</evidence>
<dbReference type="Proteomes" id="UP000694843">
    <property type="component" value="Unplaced"/>
</dbReference>
<dbReference type="InterPro" id="IPR032675">
    <property type="entry name" value="LRR_dom_sf"/>
</dbReference>
<gene>
    <name evidence="6" type="primary">LOC108666097</name>
</gene>
<evidence type="ECO:0000256" key="4">
    <source>
        <dbReference type="SAM" id="SignalP"/>
    </source>
</evidence>
<reference evidence="6" key="1">
    <citation type="submission" date="2025-08" db="UniProtKB">
        <authorList>
            <consortium name="RefSeq"/>
        </authorList>
    </citation>
    <scope>IDENTIFICATION</scope>
    <source>
        <tissue evidence="6">Whole organism</tissue>
    </source>
</reference>
<evidence type="ECO:0000313" key="5">
    <source>
        <dbReference type="Proteomes" id="UP000694843"/>
    </source>
</evidence>
<keyword evidence="5" id="KW-1185">Reference proteome</keyword>
<proteinExistence type="predicted"/>
<dbReference type="GO" id="GO:0016020">
    <property type="term" value="C:membrane"/>
    <property type="evidence" value="ECO:0007669"/>
    <property type="project" value="TreeGrafter"/>
</dbReference>
<protein>
    <submittedName>
        <fullName evidence="6">Oplophorus-luciferin 2-monooxygenase non-catalytic subunit</fullName>
    </submittedName>
</protein>
<name>A0A8B7N4Z3_HYAAZ</name>
<dbReference type="Gene3D" id="3.80.10.10">
    <property type="entry name" value="Ribonuclease Inhibitor"/>
    <property type="match status" value="1"/>
</dbReference>
<feature type="signal peptide" evidence="4">
    <location>
        <begin position="1"/>
        <end position="19"/>
    </location>
</feature>
<evidence type="ECO:0000256" key="3">
    <source>
        <dbReference type="ARBA" id="ARBA00022737"/>
    </source>
</evidence>
<organism evidence="5 6">
    <name type="scientific">Hyalella azteca</name>
    <name type="common">Amphipod</name>
    <dbReference type="NCBI Taxonomy" id="294128"/>
    <lineage>
        <taxon>Eukaryota</taxon>
        <taxon>Metazoa</taxon>
        <taxon>Ecdysozoa</taxon>
        <taxon>Arthropoda</taxon>
        <taxon>Crustacea</taxon>
        <taxon>Multicrustacea</taxon>
        <taxon>Malacostraca</taxon>
        <taxon>Eumalacostraca</taxon>
        <taxon>Peracarida</taxon>
        <taxon>Amphipoda</taxon>
        <taxon>Senticaudata</taxon>
        <taxon>Talitrida</taxon>
        <taxon>Talitroidea</taxon>
        <taxon>Hyalellidae</taxon>
        <taxon>Hyalella</taxon>
    </lineage>
</organism>
<keyword evidence="2 4" id="KW-0732">Signal</keyword>
<dbReference type="PANTHER" id="PTHR24364:SF18">
    <property type="entry name" value="LP06937P"/>
    <property type="match status" value="1"/>
</dbReference>
<dbReference type="AlphaFoldDB" id="A0A8B7N4Z3"/>
<keyword evidence="3" id="KW-0677">Repeat</keyword>
<dbReference type="InterPro" id="IPR052286">
    <property type="entry name" value="Wnt_signaling_inhibitor"/>
</dbReference>
<dbReference type="SUPFAM" id="SSF52058">
    <property type="entry name" value="L domain-like"/>
    <property type="match status" value="1"/>
</dbReference>